<name>A0A1G6UT52_9EURY</name>
<sequence>MEVNVFNFDNQRVLSPLQHPLEATLSGDFRSFQEIDTNLPYQIRHTPMPSGGPIIDDELARTYDGSAYADPYETVQEYRAVMRYASQHPNKGSHAVATAIDTPRSRILHMDRPRWGT</sequence>
<accession>A0A1G6UT52</accession>
<protein>
    <submittedName>
        <fullName evidence="1">Uncharacterized protein</fullName>
    </submittedName>
</protein>
<proteinExistence type="predicted"/>
<dbReference type="Proteomes" id="UP000324021">
    <property type="component" value="Unassembled WGS sequence"/>
</dbReference>
<organism evidence="1 2">
    <name type="scientific">Natrinema hispanicum</name>
    <dbReference type="NCBI Taxonomy" id="392421"/>
    <lineage>
        <taxon>Archaea</taxon>
        <taxon>Methanobacteriati</taxon>
        <taxon>Methanobacteriota</taxon>
        <taxon>Stenosarchaea group</taxon>
        <taxon>Halobacteria</taxon>
        <taxon>Halobacteriales</taxon>
        <taxon>Natrialbaceae</taxon>
        <taxon>Natrinema</taxon>
    </lineage>
</organism>
<gene>
    <name evidence="1" type="ORF">SAMN05192552_102339</name>
</gene>
<reference evidence="1 2" key="1">
    <citation type="submission" date="2016-10" db="EMBL/GenBank/DDBJ databases">
        <authorList>
            <person name="Varghese N."/>
            <person name="Submissions S."/>
        </authorList>
    </citation>
    <scope>NUCLEOTIDE SEQUENCE [LARGE SCALE GENOMIC DNA]</scope>
    <source>
        <strain evidence="1 2">CDM_1</strain>
    </source>
</reference>
<evidence type="ECO:0000313" key="2">
    <source>
        <dbReference type="Proteomes" id="UP000324021"/>
    </source>
</evidence>
<evidence type="ECO:0000313" key="1">
    <source>
        <dbReference type="EMBL" id="SDD44600.1"/>
    </source>
</evidence>
<dbReference type="AlphaFoldDB" id="A0A1G6UT52"/>
<dbReference type="EMBL" id="FMZP01000023">
    <property type="protein sequence ID" value="SDD44600.1"/>
    <property type="molecule type" value="Genomic_DNA"/>
</dbReference>